<dbReference type="EMBL" id="CASHTH010002940">
    <property type="protein sequence ID" value="CAI8037499.1"/>
    <property type="molecule type" value="Genomic_DNA"/>
</dbReference>
<keyword evidence="1" id="KW-0472">Membrane</keyword>
<reference evidence="2" key="1">
    <citation type="submission" date="2023-03" db="EMBL/GenBank/DDBJ databases">
        <authorList>
            <person name="Steffen K."/>
            <person name="Cardenas P."/>
        </authorList>
    </citation>
    <scope>NUCLEOTIDE SEQUENCE</scope>
</reference>
<proteinExistence type="predicted"/>
<organism evidence="2 3">
    <name type="scientific">Geodia barretti</name>
    <name type="common">Barrett's horny sponge</name>
    <dbReference type="NCBI Taxonomy" id="519541"/>
    <lineage>
        <taxon>Eukaryota</taxon>
        <taxon>Metazoa</taxon>
        <taxon>Porifera</taxon>
        <taxon>Demospongiae</taxon>
        <taxon>Heteroscleromorpha</taxon>
        <taxon>Tetractinellida</taxon>
        <taxon>Astrophorina</taxon>
        <taxon>Geodiidae</taxon>
        <taxon>Geodia</taxon>
    </lineage>
</organism>
<feature type="non-terminal residue" evidence="2">
    <location>
        <position position="167"/>
    </location>
</feature>
<feature type="transmembrane region" description="Helical" evidence="1">
    <location>
        <begin position="31"/>
        <end position="58"/>
    </location>
</feature>
<protein>
    <submittedName>
        <fullName evidence="2">Uncharacterized protein</fullName>
    </submittedName>
</protein>
<keyword evidence="1" id="KW-1133">Transmembrane helix</keyword>
<comment type="caution">
    <text evidence="2">The sequence shown here is derived from an EMBL/GenBank/DDBJ whole genome shotgun (WGS) entry which is preliminary data.</text>
</comment>
<keyword evidence="1" id="KW-0812">Transmembrane</keyword>
<evidence type="ECO:0000313" key="3">
    <source>
        <dbReference type="Proteomes" id="UP001174909"/>
    </source>
</evidence>
<dbReference type="Proteomes" id="UP001174909">
    <property type="component" value="Unassembled WGS sequence"/>
</dbReference>
<keyword evidence="3" id="KW-1185">Reference proteome</keyword>
<dbReference type="AlphaFoldDB" id="A0AA35SXH1"/>
<sequence>TFSLTLIAVPTVEEILKRENIDATCSETHKYLVITGGLAGGVLFIVTTASIIAVVFVLKCCRARSLAPKTRHVKYSVQTHLAIMDQHFSHVVTQASQILLMLFWKDETYEEPKFETTTNQAYNVVKENEGGTEDVGYTTPDTNYMNTVSLSKSAECIPSVEDSIYEN</sequence>
<name>A0AA35SXH1_GEOBA</name>
<gene>
    <name evidence="2" type="ORF">GBAR_LOCUS20969</name>
</gene>
<evidence type="ECO:0000313" key="2">
    <source>
        <dbReference type="EMBL" id="CAI8037499.1"/>
    </source>
</evidence>
<evidence type="ECO:0000256" key="1">
    <source>
        <dbReference type="SAM" id="Phobius"/>
    </source>
</evidence>
<accession>A0AA35SXH1</accession>